<dbReference type="GO" id="GO:0006508">
    <property type="term" value="P:proteolysis"/>
    <property type="evidence" value="ECO:0007669"/>
    <property type="project" value="UniProtKB-KW"/>
</dbReference>
<keyword evidence="1" id="KW-0645">Protease</keyword>
<accession>A0A0K8RM27</accession>
<reference evidence="1" key="1">
    <citation type="submission" date="2012-12" db="EMBL/GenBank/DDBJ databases">
        <title>Identification and characterization of a phenylalanine ammonia-lyase gene family in Isatis indigotica Fort.</title>
        <authorList>
            <person name="Liu Q."/>
            <person name="Chen J."/>
            <person name="Zhou X."/>
            <person name="Di P."/>
            <person name="Xiao Y."/>
            <person name="Xuan H."/>
            <person name="Zhang L."/>
            <person name="Chen W."/>
        </authorList>
    </citation>
    <scope>NUCLEOTIDE SEQUENCE</scope>
    <source>
        <tissue evidence="1">Salivary gland</tissue>
    </source>
</reference>
<dbReference type="GO" id="GO:0008237">
    <property type="term" value="F:metallopeptidase activity"/>
    <property type="evidence" value="ECO:0007669"/>
    <property type="project" value="UniProtKB-KW"/>
</dbReference>
<name>A0A0K8RM27_IXORI</name>
<dbReference type="AlphaFoldDB" id="A0A0K8RM27"/>
<dbReference type="EMBL" id="GADI01001672">
    <property type="protein sequence ID" value="JAA72136.1"/>
    <property type="molecule type" value="mRNA"/>
</dbReference>
<proteinExistence type="evidence at transcript level"/>
<keyword evidence="1" id="KW-0482">Metalloprotease</keyword>
<sequence length="73" mass="8346">MKIHDNLMLNLESSSVFSDKFQLITHTENSKITYHIDASDVENNLYHDTEKEAAIMITDDDDGLRVVSCPQFT</sequence>
<organism evidence="1">
    <name type="scientific">Ixodes ricinus</name>
    <name type="common">Common tick</name>
    <name type="synonym">Acarus ricinus</name>
    <dbReference type="NCBI Taxonomy" id="34613"/>
    <lineage>
        <taxon>Eukaryota</taxon>
        <taxon>Metazoa</taxon>
        <taxon>Ecdysozoa</taxon>
        <taxon>Arthropoda</taxon>
        <taxon>Chelicerata</taxon>
        <taxon>Arachnida</taxon>
        <taxon>Acari</taxon>
        <taxon>Parasitiformes</taxon>
        <taxon>Ixodida</taxon>
        <taxon>Ixodoidea</taxon>
        <taxon>Ixodidae</taxon>
        <taxon>Ixodinae</taxon>
        <taxon>Ixodes</taxon>
    </lineage>
</organism>
<keyword evidence="1" id="KW-0378">Hydrolase</keyword>
<protein>
    <submittedName>
        <fullName evidence="1">Putative metalloprotease</fullName>
    </submittedName>
</protein>
<evidence type="ECO:0000313" key="1">
    <source>
        <dbReference type="EMBL" id="JAA72136.1"/>
    </source>
</evidence>